<organism evidence="6 7">
    <name type="scientific">Bordetella bronchiseptica 253</name>
    <dbReference type="NCBI Taxonomy" id="568707"/>
    <lineage>
        <taxon>Bacteria</taxon>
        <taxon>Pseudomonadati</taxon>
        <taxon>Pseudomonadota</taxon>
        <taxon>Betaproteobacteria</taxon>
        <taxon>Burkholderiales</taxon>
        <taxon>Alcaligenaceae</taxon>
        <taxon>Bordetella</taxon>
    </lineage>
</organism>
<dbReference type="Gene3D" id="3.40.190.10">
    <property type="entry name" value="Periplasmic binding protein-like II"/>
    <property type="match status" value="2"/>
</dbReference>
<comment type="similarity">
    <text evidence="1">Belongs to the LysR transcriptional regulatory family.</text>
</comment>
<keyword evidence="3" id="KW-0238">DNA-binding</keyword>
<dbReference type="GO" id="GO:0003700">
    <property type="term" value="F:DNA-binding transcription factor activity"/>
    <property type="evidence" value="ECO:0007669"/>
    <property type="project" value="InterPro"/>
</dbReference>
<reference evidence="6 7" key="1">
    <citation type="journal article" date="2012" name="BMC Genomics">
        <title>Comparative genomics of the classical Bordetella subspecies: the evolution and exchange of virulence-associated diversity amongst closely related pathogens.</title>
        <authorList>
            <person name="Park J."/>
            <person name="Zhang Y."/>
            <person name="Buboltz A.M."/>
            <person name="Zhang X."/>
            <person name="Schuster S.C."/>
            <person name="Ahuja U."/>
            <person name="Liu M."/>
            <person name="Miller J.F."/>
            <person name="Sebaihia M."/>
            <person name="Bentley S.D."/>
            <person name="Parkhill J."/>
            <person name="Harvill E.T."/>
        </authorList>
    </citation>
    <scope>NUCLEOTIDE SEQUENCE [LARGE SCALE GENOMIC DNA]</scope>
    <source>
        <strain evidence="6 7">253</strain>
    </source>
</reference>
<dbReference type="AlphaFoldDB" id="A0A0C6P8T8"/>
<sequence length="318" mass="34875">MTLMSASRPNKPARLHRVDPNLLVSLLAIFDTGNVSRAAEALGITQPAVSQNLRKLREHFGDPLFVRGGNILQPTPLMLGIRPVIARLIQDLDTLSCPAGSFDPANADREFSLCMSDSAEFAVIPFVAAEFGRRAPGCRIRGMRIHHSQLLAMLEKGEADVALGSLAGAAPSLRQQRLTDHGMVCLVSGQGRWADTPPTLDDYAQGRHVAVRRVSDNLDPVSERLRLNGIERNIMITVSSDFVAAATVVQTDALCTVARAVARQLAAFLPVRIQPLPFDVGTLATRMIWHERYQHDASHIWLRKLVRTAYRNWDAGGP</sequence>
<dbReference type="InterPro" id="IPR005119">
    <property type="entry name" value="LysR_subst-bd"/>
</dbReference>
<evidence type="ECO:0000256" key="2">
    <source>
        <dbReference type="ARBA" id="ARBA00023015"/>
    </source>
</evidence>
<keyword evidence="4" id="KW-0804">Transcription</keyword>
<dbReference type="InterPro" id="IPR037417">
    <property type="entry name" value="SyrM_PBP2"/>
</dbReference>
<dbReference type="PROSITE" id="PS50931">
    <property type="entry name" value="HTH_LYSR"/>
    <property type="match status" value="1"/>
</dbReference>
<dbReference type="EMBL" id="HE965806">
    <property type="protein sequence ID" value="CCJ54733.1"/>
    <property type="molecule type" value="Genomic_DNA"/>
</dbReference>
<protein>
    <submittedName>
        <fullName evidence="6">LysR-family transcriptional regulator</fullName>
    </submittedName>
</protein>
<dbReference type="Pfam" id="PF03466">
    <property type="entry name" value="LysR_substrate"/>
    <property type="match status" value="1"/>
</dbReference>
<feature type="domain" description="HTH lysR-type" evidence="5">
    <location>
        <begin position="18"/>
        <end position="75"/>
    </location>
</feature>
<dbReference type="InterPro" id="IPR036390">
    <property type="entry name" value="WH_DNA-bd_sf"/>
</dbReference>
<dbReference type="InterPro" id="IPR050389">
    <property type="entry name" value="LysR-type_TF"/>
</dbReference>
<evidence type="ECO:0000256" key="4">
    <source>
        <dbReference type="ARBA" id="ARBA00023163"/>
    </source>
</evidence>
<name>A0A0C6P8T8_BORBO</name>
<evidence type="ECO:0000313" key="6">
    <source>
        <dbReference type="EMBL" id="CCJ54733.1"/>
    </source>
</evidence>
<dbReference type="PANTHER" id="PTHR30118:SF15">
    <property type="entry name" value="TRANSCRIPTIONAL REGULATORY PROTEIN"/>
    <property type="match status" value="1"/>
</dbReference>
<keyword evidence="2" id="KW-0805">Transcription regulation</keyword>
<dbReference type="Gene3D" id="1.10.10.10">
    <property type="entry name" value="Winged helix-like DNA-binding domain superfamily/Winged helix DNA-binding domain"/>
    <property type="match status" value="1"/>
</dbReference>
<dbReference type="Proteomes" id="UP000007564">
    <property type="component" value="Chromosome"/>
</dbReference>
<proteinExistence type="inferred from homology"/>
<dbReference type="RefSeq" id="WP_015064584.1">
    <property type="nucleotide sequence ID" value="NC_019382.1"/>
</dbReference>
<dbReference type="GO" id="GO:0003677">
    <property type="term" value="F:DNA binding"/>
    <property type="evidence" value="ECO:0007669"/>
    <property type="project" value="UniProtKB-KW"/>
</dbReference>
<accession>A0A0C6P8T8</accession>
<dbReference type="SUPFAM" id="SSF46785">
    <property type="entry name" value="Winged helix' DNA-binding domain"/>
    <property type="match status" value="1"/>
</dbReference>
<dbReference type="HOGENOM" id="CLU_039613_39_0_4"/>
<dbReference type="OrthoDB" id="8583877at2"/>
<evidence type="ECO:0000313" key="7">
    <source>
        <dbReference type="Proteomes" id="UP000007564"/>
    </source>
</evidence>
<dbReference type="KEGG" id="bbh:BN112_2816"/>
<dbReference type="PRINTS" id="PR00039">
    <property type="entry name" value="HTHLYSR"/>
</dbReference>
<dbReference type="PANTHER" id="PTHR30118">
    <property type="entry name" value="HTH-TYPE TRANSCRIPTIONAL REGULATOR LEUO-RELATED"/>
    <property type="match status" value="1"/>
</dbReference>
<dbReference type="CDD" id="cd08467">
    <property type="entry name" value="PBP2_SyrM"/>
    <property type="match status" value="1"/>
</dbReference>
<dbReference type="Pfam" id="PF00126">
    <property type="entry name" value="HTH_1"/>
    <property type="match status" value="1"/>
</dbReference>
<evidence type="ECO:0000256" key="1">
    <source>
        <dbReference type="ARBA" id="ARBA00009437"/>
    </source>
</evidence>
<dbReference type="InterPro" id="IPR036388">
    <property type="entry name" value="WH-like_DNA-bd_sf"/>
</dbReference>
<evidence type="ECO:0000259" key="5">
    <source>
        <dbReference type="PROSITE" id="PS50931"/>
    </source>
</evidence>
<gene>
    <name evidence="6" type="ORF">BN112_2816</name>
</gene>
<evidence type="ECO:0000256" key="3">
    <source>
        <dbReference type="ARBA" id="ARBA00023125"/>
    </source>
</evidence>
<dbReference type="SUPFAM" id="SSF53850">
    <property type="entry name" value="Periplasmic binding protein-like II"/>
    <property type="match status" value="1"/>
</dbReference>
<dbReference type="InterPro" id="IPR000847">
    <property type="entry name" value="LysR_HTH_N"/>
</dbReference>